<dbReference type="Gene3D" id="3.40.190.10">
    <property type="entry name" value="Periplasmic binding protein-like II"/>
    <property type="match status" value="2"/>
</dbReference>
<dbReference type="EMBL" id="VJXR01000040">
    <property type="protein sequence ID" value="TRW44598.1"/>
    <property type="molecule type" value="Genomic_DNA"/>
</dbReference>
<evidence type="ECO:0000259" key="2">
    <source>
        <dbReference type="Pfam" id="PF09084"/>
    </source>
</evidence>
<dbReference type="SUPFAM" id="SSF53850">
    <property type="entry name" value="Periplasmic binding protein-like II"/>
    <property type="match status" value="1"/>
</dbReference>
<dbReference type="PANTHER" id="PTHR30024:SF42">
    <property type="entry name" value="ALIPHATIC SULFONATES-BINDING PROTEIN-RELATED"/>
    <property type="match status" value="1"/>
</dbReference>
<evidence type="ECO:0000256" key="1">
    <source>
        <dbReference type="SAM" id="MobiDB-lite"/>
    </source>
</evidence>
<feature type="domain" description="SsuA/THI5-like" evidence="2">
    <location>
        <begin position="117"/>
        <end position="326"/>
    </location>
</feature>
<evidence type="ECO:0000313" key="3">
    <source>
        <dbReference type="EMBL" id="TRW44598.1"/>
    </source>
</evidence>
<feature type="compositionally biased region" description="Polar residues" evidence="1">
    <location>
        <begin position="16"/>
        <end position="26"/>
    </location>
</feature>
<feature type="region of interest" description="Disordered" evidence="1">
    <location>
        <begin position="1"/>
        <end position="57"/>
    </location>
</feature>
<comment type="caution">
    <text evidence="3">The sequence shown here is derived from an EMBL/GenBank/DDBJ whole genome shotgun (WGS) entry which is preliminary data.</text>
</comment>
<keyword evidence="4" id="KW-1185">Reference proteome</keyword>
<proteinExistence type="predicted"/>
<dbReference type="Pfam" id="PF09084">
    <property type="entry name" value="NMT1"/>
    <property type="match status" value="1"/>
</dbReference>
<dbReference type="PANTHER" id="PTHR30024">
    <property type="entry name" value="ALIPHATIC SULFONATES-BINDING PROTEIN-RELATED"/>
    <property type="match status" value="1"/>
</dbReference>
<sequence>MKEFCVLPSPPRPGSPTVTTSGQGTKVPSGLLARSGVARTRERTARGPQVGPPSEGTFMRRSVMVTGATVAAMTTLAACGSGGTPEGEQGTATESGAAATVRIGETAGIPSGFLAYGEQIGAFEDHGLDLEIDTSVGGAAAIPALVSGEFDLAGSNTVSALLAGAEGLPLQIVASGTFATTDPENDFSAVLVRPDGGITDAAGLAGKTIAVNTLENIGDITITASLEERGVDTSGINFVEIGFPDMLGALAGGNVDAAWVIEPFLAIGKQQGNVPVLYPYAEAKEGLQVGSFVATGQYAEQNADVIESFRAAVADTAKAIADDPDAFRQALSKVQDVDPAVAAEMVLPVWKGPVEMESLTYLAEQMEHQGVVDQPIDVEPLVPQDAR</sequence>
<gene>
    <name evidence="3" type="ORF">FJ693_12950</name>
</gene>
<reference evidence="3 4" key="1">
    <citation type="submission" date="2019-07" db="EMBL/GenBank/DDBJ databases">
        <title>Georgenia wutianyii sp. nov. and Georgenia *** sp. nov. isolated from plateau pika (Ochotona curzoniae) in the Qinghai-Tibet plateau of China.</title>
        <authorList>
            <person name="Tian Z."/>
        </authorList>
    </citation>
    <scope>NUCLEOTIDE SEQUENCE [LARGE SCALE GENOMIC DNA]</scope>
    <source>
        <strain evidence="3 4">Z446</strain>
    </source>
</reference>
<dbReference type="AlphaFoldDB" id="A0A552WP79"/>
<accession>A0A552WP79</accession>
<dbReference type="Proteomes" id="UP000318693">
    <property type="component" value="Unassembled WGS sequence"/>
</dbReference>
<dbReference type="InterPro" id="IPR015168">
    <property type="entry name" value="SsuA/THI5"/>
</dbReference>
<protein>
    <submittedName>
        <fullName evidence="3">Nitrate ABC transporter substrate-binding protein</fullName>
    </submittedName>
</protein>
<organism evidence="3 4">
    <name type="scientific">Georgenia yuyongxinii</name>
    <dbReference type="NCBI Taxonomy" id="2589797"/>
    <lineage>
        <taxon>Bacteria</taxon>
        <taxon>Bacillati</taxon>
        <taxon>Actinomycetota</taxon>
        <taxon>Actinomycetes</taxon>
        <taxon>Micrococcales</taxon>
        <taxon>Bogoriellaceae</taxon>
        <taxon>Georgenia</taxon>
    </lineage>
</organism>
<name>A0A552WP79_9MICO</name>
<evidence type="ECO:0000313" key="4">
    <source>
        <dbReference type="Proteomes" id="UP000318693"/>
    </source>
</evidence>